<name>A0A392R490_9FABA</name>
<sequence length="53" mass="5564">SGRLLSTPVSLQLFHRQSLETPFGVVMLPAPPATGCADFTKGLLVRGRVRAGG</sequence>
<organism evidence="1 2">
    <name type="scientific">Trifolium medium</name>
    <dbReference type="NCBI Taxonomy" id="97028"/>
    <lineage>
        <taxon>Eukaryota</taxon>
        <taxon>Viridiplantae</taxon>
        <taxon>Streptophyta</taxon>
        <taxon>Embryophyta</taxon>
        <taxon>Tracheophyta</taxon>
        <taxon>Spermatophyta</taxon>
        <taxon>Magnoliopsida</taxon>
        <taxon>eudicotyledons</taxon>
        <taxon>Gunneridae</taxon>
        <taxon>Pentapetalae</taxon>
        <taxon>rosids</taxon>
        <taxon>fabids</taxon>
        <taxon>Fabales</taxon>
        <taxon>Fabaceae</taxon>
        <taxon>Papilionoideae</taxon>
        <taxon>50 kb inversion clade</taxon>
        <taxon>NPAAA clade</taxon>
        <taxon>Hologalegina</taxon>
        <taxon>IRL clade</taxon>
        <taxon>Trifolieae</taxon>
        <taxon>Trifolium</taxon>
    </lineage>
</organism>
<comment type="caution">
    <text evidence="1">The sequence shown here is derived from an EMBL/GenBank/DDBJ whole genome shotgun (WGS) entry which is preliminary data.</text>
</comment>
<accession>A0A392R490</accession>
<evidence type="ECO:0000313" key="2">
    <source>
        <dbReference type="Proteomes" id="UP000265520"/>
    </source>
</evidence>
<proteinExistence type="predicted"/>
<dbReference type="AlphaFoldDB" id="A0A392R490"/>
<evidence type="ECO:0000313" key="1">
    <source>
        <dbReference type="EMBL" id="MCI31049.1"/>
    </source>
</evidence>
<protein>
    <submittedName>
        <fullName evidence="1">Uncharacterized protein</fullName>
    </submittedName>
</protein>
<dbReference type="Proteomes" id="UP000265520">
    <property type="component" value="Unassembled WGS sequence"/>
</dbReference>
<reference evidence="1 2" key="1">
    <citation type="journal article" date="2018" name="Front. Plant Sci.">
        <title>Red Clover (Trifolium pratense) and Zigzag Clover (T. medium) - A Picture of Genomic Similarities and Differences.</title>
        <authorList>
            <person name="Dluhosova J."/>
            <person name="Istvanek J."/>
            <person name="Nedelnik J."/>
            <person name="Repkova J."/>
        </authorList>
    </citation>
    <scope>NUCLEOTIDE SEQUENCE [LARGE SCALE GENOMIC DNA]</scope>
    <source>
        <strain evidence="2">cv. 10/8</strain>
        <tissue evidence="1">Leaf</tissue>
    </source>
</reference>
<dbReference type="EMBL" id="LXQA010184318">
    <property type="protein sequence ID" value="MCI31049.1"/>
    <property type="molecule type" value="Genomic_DNA"/>
</dbReference>
<keyword evidence="2" id="KW-1185">Reference proteome</keyword>
<feature type="non-terminal residue" evidence="1">
    <location>
        <position position="1"/>
    </location>
</feature>